<protein>
    <submittedName>
        <fullName evidence="5">PAS domain-containing protein</fullName>
    </submittedName>
</protein>
<dbReference type="InterPro" id="IPR035965">
    <property type="entry name" value="PAS-like_dom_sf"/>
</dbReference>
<evidence type="ECO:0000256" key="2">
    <source>
        <dbReference type="ARBA" id="ARBA00022643"/>
    </source>
</evidence>
<evidence type="ECO:0000259" key="4">
    <source>
        <dbReference type="PROSITE" id="PS50113"/>
    </source>
</evidence>
<reference evidence="5" key="2">
    <citation type="submission" date="2022-02" db="EMBL/GenBank/DDBJ databases">
        <authorList>
            <person name="Elcheninov A.G."/>
            <person name="Sorokin D.Y."/>
            <person name="Kublanov I.V."/>
        </authorList>
    </citation>
    <scope>NUCLEOTIDE SEQUENCE</scope>
    <source>
        <strain evidence="5">AArc-St2</strain>
    </source>
</reference>
<keyword evidence="1" id="KW-0285">Flavoprotein</keyword>
<evidence type="ECO:0000256" key="1">
    <source>
        <dbReference type="ARBA" id="ARBA00022630"/>
    </source>
</evidence>
<dbReference type="CDD" id="cd00130">
    <property type="entry name" value="PAS"/>
    <property type="match status" value="1"/>
</dbReference>
<dbReference type="Pfam" id="PF13426">
    <property type="entry name" value="PAS_9"/>
    <property type="match status" value="1"/>
</dbReference>
<dbReference type="RefSeq" id="WP_174654847.1">
    <property type="nucleotide sequence ID" value="NZ_JAKRVX010000008.1"/>
</dbReference>
<dbReference type="Proteomes" id="UP001203207">
    <property type="component" value="Unassembled WGS sequence"/>
</dbReference>
<dbReference type="EMBL" id="JAKRVX010000008">
    <property type="protein sequence ID" value="MCL9818198.1"/>
    <property type="molecule type" value="Genomic_DNA"/>
</dbReference>
<keyword evidence="2" id="KW-0288">FMN</keyword>
<dbReference type="Gene3D" id="3.30.450.20">
    <property type="entry name" value="PAS domain"/>
    <property type="match status" value="1"/>
</dbReference>
<dbReference type="PANTHER" id="PTHR47429:SF2">
    <property type="entry name" value="PROTEIN TWIN LOV 1"/>
    <property type="match status" value="1"/>
</dbReference>
<sequence length="176" mass="19481">MSLRSDLASVLLADTAAVRSKLDAISQTYGFALSDETASQSPEPYFDALDFTLSSRDKELIARVQQLDNAPLGITLTGPAYQDTPILYSNKTFRSWVQYELAELCGNNPRLLQGPKTSDEPRADFREALSIWEPVTVEIHNYRNDGTVFTNRVSLTPIPDESGTIANWVAIQAPID</sequence>
<keyword evidence="6" id="KW-1185">Reference proteome</keyword>
<dbReference type="InterPro" id="IPR000014">
    <property type="entry name" value="PAS"/>
</dbReference>
<reference evidence="5" key="1">
    <citation type="journal article" date="2022" name="Syst. Appl. Microbiol.">
        <title>Natronocalculus amylovorans gen. nov., sp. nov., and Natranaeroarchaeum aerophilus sp. nov., dominant culturable amylolytic natronoarchaea from hypersaline soda lakes in southwestern Siberia.</title>
        <authorList>
            <person name="Sorokin D.Y."/>
            <person name="Elcheninov A.G."/>
            <person name="Khizhniak T.V."/>
            <person name="Koenen M."/>
            <person name="Bale N.J."/>
            <person name="Damste J.S.S."/>
            <person name="Kublanov I.V."/>
        </authorList>
    </citation>
    <scope>NUCLEOTIDE SEQUENCE</scope>
    <source>
        <strain evidence="5">AArc-St2</strain>
    </source>
</reference>
<evidence type="ECO:0000256" key="3">
    <source>
        <dbReference type="ARBA" id="ARBA00022991"/>
    </source>
</evidence>
<dbReference type="InterPro" id="IPR000700">
    <property type="entry name" value="PAS-assoc_C"/>
</dbReference>
<feature type="domain" description="PAC" evidence="4">
    <location>
        <begin position="135"/>
        <end position="176"/>
    </location>
</feature>
<dbReference type="NCBIfam" id="TIGR00229">
    <property type="entry name" value="sensory_box"/>
    <property type="match status" value="1"/>
</dbReference>
<dbReference type="PANTHER" id="PTHR47429">
    <property type="entry name" value="PROTEIN TWIN LOV 1"/>
    <property type="match status" value="1"/>
</dbReference>
<keyword evidence="3" id="KW-0157">Chromophore</keyword>
<organism evidence="5 6">
    <name type="scientific">Natronocalculus amylovorans</name>
    <dbReference type="NCBI Taxonomy" id="2917812"/>
    <lineage>
        <taxon>Archaea</taxon>
        <taxon>Methanobacteriati</taxon>
        <taxon>Methanobacteriota</taxon>
        <taxon>Stenosarchaea group</taxon>
        <taxon>Halobacteria</taxon>
        <taxon>Halobacteriales</taxon>
        <taxon>Haloferacaceae</taxon>
        <taxon>Natronocalculus</taxon>
    </lineage>
</organism>
<dbReference type="SUPFAM" id="SSF55785">
    <property type="entry name" value="PYP-like sensor domain (PAS domain)"/>
    <property type="match status" value="1"/>
</dbReference>
<comment type="caution">
    <text evidence="5">The sequence shown here is derived from an EMBL/GenBank/DDBJ whole genome shotgun (WGS) entry which is preliminary data.</text>
</comment>
<evidence type="ECO:0000313" key="6">
    <source>
        <dbReference type="Proteomes" id="UP001203207"/>
    </source>
</evidence>
<dbReference type="AlphaFoldDB" id="A0AAE3FZB6"/>
<dbReference type="PROSITE" id="PS50113">
    <property type="entry name" value="PAC"/>
    <property type="match status" value="1"/>
</dbReference>
<name>A0AAE3FZB6_9EURY</name>
<evidence type="ECO:0000313" key="5">
    <source>
        <dbReference type="EMBL" id="MCL9818198.1"/>
    </source>
</evidence>
<accession>A0AAE3FZB6</accession>
<gene>
    <name evidence="5" type="ORF">AArcSt2_14745</name>
</gene>
<proteinExistence type="predicted"/>